<dbReference type="EMBL" id="JAGIYY010000004">
    <property type="protein sequence ID" value="MBP0439559.1"/>
    <property type="molecule type" value="Genomic_DNA"/>
</dbReference>
<keyword evidence="11" id="KW-1185">Reference proteome</keyword>
<comment type="similarity">
    <text evidence="7 8">Belongs to the class I-like SAM-binding methyltransferase superfamily. C5-methyltransferase family.</text>
</comment>
<dbReference type="Gene3D" id="3.40.50.150">
    <property type="entry name" value="Vaccinia Virus protein VP39"/>
    <property type="match status" value="1"/>
</dbReference>
<evidence type="ECO:0000256" key="8">
    <source>
        <dbReference type="RuleBase" id="RU000416"/>
    </source>
</evidence>
<organism evidence="10 11">
    <name type="scientific">Tianweitania sediminis</name>
    <dbReference type="NCBI Taxonomy" id="1502156"/>
    <lineage>
        <taxon>Bacteria</taxon>
        <taxon>Pseudomonadati</taxon>
        <taxon>Pseudomonadota</taxon>
        <taxon>Alphaproteobacteria</taxon>
        <taxon>Hyphomicrobiales</taxon>
        <taxon>Phyllobacteriaceae</taxon>
        <taxon>Tianweitania</taxon>
    </lineage>
</organism>
<dbReference type="InterPro" id="IPR001525">
    <property type="entry name" value="C5_MeTfrase"/>
</dbReference>
<dbReference type="Gene3D" id="3.90.120.10">
    <property type="entry name" value="DNA Methylase, subunit A, domain 2"/>
    <property type="match status" value="1"/>
</dbReference>
<gene>
    <name evidence="10" type="ORF">J5Y06_12935</name>
</gene>
<dbReference type="InterPro" id="IPR050390">
    <property type="entry name" value="C5-Methyltransferase"/>
</dbReference>
<dbReference type="SUPFAM" id="SSF53335">
    <property type="entry name" value="S-adenosyl-L-methionine-dependent methyltransferases"/>
    <property type="match status" value="1"/>
</dbReference>
<comment type="caution">
    <text evidence="10">The sequence shown here is derived from an EMBL/GenBank/DDBJ whole genome shotgun (WGS) entry which is preliminary data.</text>
</comment>
<dbReference type="EC" id="2.1.1.37" evidence="1"/>
<evidence type="ECO:0000256" key="7">
    <source>
        <dbReference type="PROSITE-ProRule" id="PRU01016"/>
    </source>
</evidence>
<keyword evidence="3 7" id="KW-0808">Transferase</keyword>
<keyword evidence="2 7" id="KW-0489">Methyltransferase</keyword>
<dbReference type="PROSITE" id="PS51679">
    <property type="entry name" value="SAM_MT_C5"/>
    <property type="match status" value="1"/>
</dbReference>
<dbReference type="AlphaFoldDB" id="A0A8J7UKC8"/>
<proteinExistence type="inferred from homology"/>
<protein>
    <recommendedName>
        <fullName evidence="1">DNA (cytosine-5-)-methyltransferase</fullName>
        <ecNumber evidence="1">2.1.1.37</ecNumber>
    </recommendedName>
</protein>
<feature type="region of interest" description="Disordered" evidence="9">
    <location>
        <begin position="355"/>
        <end position="378"/>
    </location>
</feature>
<dbReference type="GO" id="GO:0032259">
    <property type="term" value="P:methylation"/>
    <property type="evidence" value="ECO:0007669"/>
    <property type="project" value="UniProtKB-KW"/>
</dbReference>
<sequence length="378" mass="41609">MKLVDLFCGCGGFSRGAHLAGFDVAAAYDIDPVLTSSYSRNFPQTKLVLRDVSELTGAEITADVGGEVFGVFGGPPCQGFSDIGRRDVNDPRRKLLSHFFRLVAELNPTFFVMENVRGLMYKDSRPVLDRALESVRQAYDLIGPHIWDAADFGAATSRRRMFVVGIRKDVRARFDISMIDKHRSAPTTVSQAIADLVDAEQLEPCASLPDFDRWRASDRHIVSAYALTLRSPDRVFTGNKATEHSAAVISRFARIAPGAMEKIGRHPRLHPEGQCPTLRAGTGSDKGSYQSVRPIHYELDRVITVREGARLQGFPDAHIFHPSVWHSFRMIGNSVSPVIAHAIFKALKAAVTKPAASSSSSRKYGPGSERQLENLMTA</sequence>
<reference evidence="10" key="1">
    <citation type="submission" date="2021-03" db="EMBL/GenBank/DDBJ databases">
        <title>Genome sequencing and assembly of Tianweitania sediminis.</title>
        <authorList>
            <person name="Chhetri G."/>
        </authorList>
    </citation>
    <scope>NUCLEOTIDE SEQUENCE</scope>
    <source>
        <strain evidence="10">Z8</strain>
    </source>
</reference>
<feature type="region of interest" description="Disordered" evidence="9">
    <location>
        <begin position="264"/>
        <end position="287"/>
    </location>
</feature>
<dbReference type="PANTHER" id="PTHR10629">
    <property type="entry name" value="CYTOSINE-SPECIFIC METHYLTRANSFERASE"/>
    <property type="match status" value="1"/>
</dbReference>
<evidence type="ECO:0000313" key="10">
    <source>
        <dbReference type="EMBL" id="MBP0439559.1"/>
    </source>
</evidence>
<evidence type="ECO:0000313" key="11">
    <source>
        <dbReference type="Proteomes" id="UP000666240"/>
    </source>
</evidence>
<evidence type="ECO:0000256" key="6">
    <source>
        <dbReference type="ARBA" id="ARBA00047422"/>
    </source>
</evidence>
<accession>A0A8J7UKC8</accession>
<evidence type="ECO:0000256" key="2">
    <source>
        <dbReference type="ARBA" id="ARBA00022603"/>
    </source>
</evidence>
<keyword evidence="5" id="KW-0680">Restriction system</keyword>
<dbReference type="Proteomes" id="UP000666240">
    <property type="component" value="Unassembled WGS sequence"/>
</dbReference>
<comment type="catalytic activity">
    <reaction evidence="6">
        <text>a 2'-deoxycytidine in DNA + S-adenosyl-L-methionine = a 5-methyl-2'-deoxycytidine in DNA + S-adenosyl-L-homocysteine + H(+)</text>
        <dbReference type="Rhea" id="RHEA:13681"/>
        <dbReference type="Rhea" id="RHEA-COMP:11369"/>
        <dbReference type="Rhea" id="RHEA-COMP:11370"/>
        <dbReference type="ChEBI" id="CHEBI:15378"/>
        <dbReference type="ChEBI" id="CHEBI:57856"/>
        <dbReference type="ChEBI" id="CHEBI:59789"/>
        <dbReference type="ChEBI" id="CHEBI:85452"/>
        <dbReference type="ChEBI" id="CHEBI:85454"/>
        <dbReference type="EC" id="2.1.1.37"/>
    </reaction>
</comment>
<evidence type="ECO:0000256" key="5">
    <source>
        <dbReference type="ARBA" id="ARBA00022747"/>
    </source>
</evidence>
<dbReference type="GO" id="GO:0003886">
    <property type="term" value="F:DNA (cytosine-5-)-methyltransferase activity"/>
    <property type="evidence" value="ECO:0007669"/>
    <property type="project" value="UniProtKB-EC"/>
</dbReference>
<dbReference type="InterPro" id="IPR029063">
    <property type="entry name" value="SAM-dependent_MTases_sf"/>
</dbReference>
<dbReference type="GO" id="GO:0009307">
    <property type="term" value="P:DNA restriction-modification system"/>
    <property type="evidence" value="ECO:0007669"/>
    <property type="project" value="UniProtKB-KW"/>
</dbReference>
<name>A0A8J7UKC8_9HYPH</name>
<evidence type="ECO:0000256" key="3">
    <source>
        <dbReference type="ARBA" id="ARBA00022679"/>
    </source>
</evidence>
<dbReference type="NCBIfam" id="TIGR00675">
    <property type="entry name" value="dcm"/>
    <property type="match status" value="1"/>
</dbReference>
<dbReference type="Pfam" id="PF00145">
    <property type="entry name" value="DNA_methylase"/>
    <property type="match status" value="1"/>
</dbReference>
<dbReference type="PANTHER" id="PTHR10629:SF52">
    <property type="entry name" value="DNA (CYTOSINE-5)-METHYLTRANSFERASE 1"/>
    <property type="match status" value="1"/>
</dbReference>
<dbReference type="PRINTS" id="PR00105">
    <property type="entry name" value="C5METTRFRASE"/>
</dbReference>
<dbReference type="RefSeq" id="WP_209335603.1">
    <property type="nucleotide sequence ID" value="NZ_JAGIYY010000004.1"/>
</dbReference>
<evidence type="ECO:0000256" key="1">
    <source>
        <dbReference type="ARBA" id="ARBA00011975"/>
    </source>
</evidence>
<evidence type="ECO:0000256" key="9">
    <source>
        <dbReference type="SAM" id="MobiDB-lite"/>
    </source>
</evidence>
<keyword evidence="4 7" id="KW-0949">S-adenosyl-L-methionine</keyword>
<evidence type="ECO:0000256" key="4">
    <source>
        <dbReference type="ARBA" id="ARBA00022691"/>
    </source>
</evidence>
<feature type="active site" evidence="7">
    <location>
        <position position="77"/>
    </location>
</feature>